<dbReference type="CDD" id="cd00130">
    <property type="entry name" value="PAS"/>
    <property type="match status" value="1"/>
</dbReference>
<dbReference type="OrthoDB" id="8127at2157"/>
<feature type="domain" description="PAS fold-4" evidence="2">
    <location>
        <begin position="194"/>
        <end position="290"/>
    </location>
</feature>
<dbReference type="HOGENOM" id="CLU_1080165_0_0_2"/>
<evidence type="ECO:0000313" key="3">
    <source>
        <dbReference type="EMBL" id="AEH35901.1"/>
    </source>
</evidence>
<protein>
    <submittedName>
        <fullName evidence="3">PAS sensor protein</fullName>
    </submittedName>
</protein>
<dbReference type="Pfam" id="PF08448">
    <property type="entry name" value="PAS_4"/>
    <property type="match status" value="1"/>
</dbReference>
<dbReference type="KEGG" id="hxa:Halxa_1268"/>
<dbReference type="SUPFAM" id="SSF55785">
    <property type="entry name" value="PYP-like sensor domain (PAS domain)"/>
    <property type="match status" value="1"/>
</dbReference>
<sequence>MQEFSTTVLRPDPRTRRAAITVLVATHRPSLGRAPDRLEAALRDECGDEIDLRVLPAFSTAESTAPLLERLADADCLVLEHAASGMPAADAVAVLERVRDRYSSLPVIVVSDASTDEGTTTVTDAVRAHRLIDGVRAGAVLAADSDADADVDANASDPRPDRDYERLARRIRSLVDRSQLSDLSMRLLAGIQLSRDAIAVAGPDGRLEAANCWFAAQFGYDRETLRGRSWTDFFTADAVAHLEATAIPTAADGWRWTGTCTGRRRSGEPVPVHVRLAGLEDGSLVFVVEAAATEDDNGESADGEEDVTAGDSTA</sequence>
<feature type="region of interest" description="Disordered" evidence="1">
    <location>
        <begin position="293"/>
        <end position="314"/>
    </location>
</feature>
<dbReference type="NCBIfam" id="TIGR00229">
    <property type="entry name" value="sensory_box"/>
    <property type="match status" value="1"/>
</dbReference>
<accession>F8DBC2</accession>
<dbReference type="Gene3D" id="3.30.450.20">
    <property type="entry name" value="PAS domain"/>
    <property type="match status" value="1"/>
</dbReference>
<feature type="compositionally biased region" description="Acidic residues" evidence="1">
    <location>
        <begin position="293"/>
        <end position="308"/>
    </location>
</feature>
<keyword evidence="4" id="KW-1185">Reference proteome</keyword>
<dbReference type="GeneID" id="10796238"/>
<name>F8DBC2_HALXS</name>
<evidence type="ECO:0000256" key="1">
    <source>
        <dbReference type="SAM" id="MobiDB-lite"/>
    </source>
</evidence>
<gene>
    <name evidence="3" type="ordered locus">Halxa_1268</name>
</gene>
<dbReference type="InterPro" id="IPR035965">
    <property type="entry name" value="PAS-like_dom_sf"/>
</dbReference>
<dbReference type="RefSeq" id="WP_013878799.1">
    <property type="nucleotide sequence ID" value="NC_015666.1"/>
</dbReference>
<dbReference type="EMBL" id="CP002839">
    <property type="protein sequence ID" value="AEH35901.1"/>
    <property type="molecule type" value="Genomic_DNA"/>
</dbReference>
<evidence type="ECO:0000313" key="4">
    <source>
        <dbReference type="Proteomes" id="UP000006794"/>
    </source>
</evidence>
<dbReference type="Proteomes" id="UP000006794">
    <property type="component" value="Chromosome"/>
</dbReference>
<proteinExistence type="predicted"/>
<dbReference type="InterPro" id="IPR000014">
    <property type="entry name" value="PAS"/>
</dbReference>
<dbReference type="eggNOG" id="arCOG02387">
    <property type="taxonomic scope" value="Archaea"/>
</dbReference>
<dbReference type="InterPro" id="IPR013656">
    <property type="entry name" value="PAS_4"/>
</dbReference>
<dbReference type="STRING" id="797210.Halxa_1268"/>
<organism evidence="3 4">
    <name type="scientific">Halopiger xanaduensis (strain DSM 18323 / JCM 14033 / SH-6)</name>
    <dbReference type="NCBI Taxonomy" id="797210"/>
    <lineage>
        <taxon>Archaea</taxon>
        <taxon>Methanobacteriati</taxon>
        <taxon>Methanobacteriota</taxon>
        <taxon>Stenosarchaea group</taxon>
        <taxon>Halobacteria</taxon>
        <taxon>Halobacteriales</taxon>
        <taxon>Natrialbaceae</taxon>
        <taxon>Halopiger</taxon>
    </lineage>
</organism>
<reference evidence="3 4" key="1">
    <citation type="journal article" date="2012" name="Stand. Genomic Sci.">
        <title>Complete genome sequence of Halopiger xanaduensis type strain (SH-6(T)).</title>
        <authorList>
            <person name="Anderson I."/>
            <person name="Tindall B.J."/>
            <person name="Rohde M."/>
            <person name="Lucas S."/>
            <person name="Han J."/>
            <person name="Lapidus A."/>
            <person name="Cheng J.F."/>
            <person name="Goodwin L."/>
            <person name="Pitluck S."/>
            <person name="Peters L."/>
            <person name="Pati A."/>
            <person name="Mikhailova N."/>
            <person name="Pagani I."/>
            <person name="Teshima H."/>
            <person name="Han C."/>
            <person name="Tapia R."/>
            <person name="Land M."/>
            <person name="Woyke T."/>
            <person name="Klenk H.P."/>
            <person name="Kyrpides N."/>
            <person name="Ivanova N."/>
        </authorList>
    </citation>
    <scope>NUCLEOTIDE SEQUENCE [LARGE SCALE GENOMIC DNA]</scope>
    <source>
        <strain evidence="4">DSM 18323 / JCM 14033 / SH-6</strain>
    </source>
</reference>
<evidence type="ECO:0000259" key="2">
    <source>
        <dbReference type="Pfam" id="PF08448"/>
    </source>
</evidence>
<dbReference type="AlphaFoldDB" id="F8DBC2"/>